<dbReference type="AlphaFoldDB" id="A0A0A8Z9I9"/>
<organism evidence="1">
    <name type="scientific">Arundo donax</name>
    <name type="common">Giant reed</name>
    <name type="synonym">Donax arundinaceus</name>
    <dbReference type="NCBI Taxonomy" id="35708"/>
    <lineage>
        <taxon>Eukaryota</taxon>
        <taxon>Viridiplantae</taxon>
        <taxon>Streptophyta</taxon>
        <taxon>Embryophyta</taxon>
        <taxon>Tracheophyta</taxon>
        <taxon>Spermatophyta</taxon>
        <taxon>Magnoliopsida</taxon>
        <taxon>Liliopsida</taxon>
        <taxon>Poales</taxon>
        <taxon>Poaceae</taxon>
        <taxon>PACMAD clade</taxon>
        <taxon>Arundinoideae</taxon>
        <taxon>Arundineae</taxon>
        <taxon>Arundo</taxon>
    </lineage>
</organism>
<reference evidence="1" key="2">
    <citation type="journal article" date="2015" name="Data Brief">
        <title>Shoot transcriptome of the giant reed, Arundo donax.</title>
        <authorList>
            <person name="Barrero R.A."/>
            <person name="Guerrero F.D."/>
            <person name="Moolhuijzen P."/>
            <person name="Goolsby J.A."/>
            <person name="Tidwell J."/>
            <person name="Bellgard S.E."/>
            <person name="Bellgard M.I."/>
        </authorList>
    </citation>
    <scope>NUCLEOTIDE SEQUENCE</scope>
    <source>
        <tissue evidence="1">Shoot tissue taken approximately 20 cm above the soil surface</tissue>
    </source>
</reference>
<sequence length="37" mass="3997">MLQSVNGRGYPENNSISCKPTDCKVAVLKALQDCLSI</sequence>
<evidence type="ECO:0000313" key="1">
    <source>
        <dbReference type="EMBL" id="JAD33400.1"/>
    </source>
</evidence>
<name>A0A0A8Z9I9_ARUDO</name>
<proteinExistence type="predicted"/>
<reference evidence="1" key="1">
    <citation type="submission" date="2014-09" db="EMBL/GenBank/DDBJ databases">
        <authorList>
            <person name="Magalhaes I.L.F."/>
            <person name="Oliveira U."/>
            <person name="Santos F.R."/>
            <person name="Vidigal T.H.D.A."/>
            <person name="Brescovit A.D."/>
            <person name="Santos A.J."/>
        </authorList>
    </citation>
    <scope>NUCLEOTIDE SEQUENCE</scope>
    <source>
        <tissue evidence="1">Shoot tissue taken approximately 20 cm above the soil surface</tissue>
    </source>
</reference>
<protein>
    <submittedName>
        <fullName evidence="1">Uncharacterized protein</fullName>
    </submittedName>
</protein>
<accession>A0A0A8Z9I9</accession>
<dbReference type="EMBL" id="GBRH01264495">
    <property type="protein sequence ID" value="JAD33400.1"/>
    <property type="molecule type" value="Transcribed_RNA"/>
</dbReference>